<dbReference type="Proteomes" id="UP000619260">
    <property type="component" value="Unassembled WGS sequence"/>
</dbReference>
<dbReference type="Pfam" id="PF00015">
    <property type="entry name" value="MCPsignal"/>
    <property type="match status" value="1"/>
</dbReference>
<gene>
    <name evidence="8" type="ORF">Val02_21820</name>
</gene>
<comment type="similarity">
    <text evidence="4">Belongs to the methyl-accepting chemotaxis (MCP) protein family.</text>
</comment>
<keyword evidence="2" id="KW-0472">Membrane</keyword>
<dbReference type="PANTHER" id="PTHR32089">
    <property type="entry name" value="METHYL-ACCEPTING CHEMOTAXIS PROTEIN MCPB"/>
    <property type="match status" value="1"/>
</dbReference>
<feature type="domain" description="HAMP" evidence="7">
    <location>
        <begin position="214"/>
        <end position="266"/>
    </location>
</feature>
<keyword evidence="1" id="KW-0812">Transmembrane</keyword>
<dbReference type="PROSITE" id="PS50111">
    <property type="entry name" value="CHEMOTAXIS_TRANSDUC_2"/>
    <property type="match status" value="1"/>
</dbReference>
<dbReference type="PRINTS" id="PR00260">
    <property type="entry name" value="CHEMTRNSDUCR"/>
</dbReference>
<keyword evidence="2" id="KW-1133">Transmembrane helix</keyword>
<evidence type="ECO:0000313" key="8">
    <source>
        <dbReference type="EMBL" id="GIJ45296.1"/>
    </source>
</evidence>
<dbReference type="SMART" id="SM00283">
    <property type="entry name" value="MA"/>
    <property type="match status" value="1"/>
</dbReference>
<dbReference type="SMART" id="SM00304">
    <property type="entry name" value="HAMP"/>
    <property type="match status" value="1"/>
</dbReference>
<evidence type="ECO:0000256" key="5">
    <source>
        <dbReference type="PROSITE-ProRule" id="PRU00284"/>
    </source>
</evidence>
<accession>A0A8J4DPU9</accession>
<dbReference type="Pfam" id="PF00672">
    <property type="entry name" value="HAMP"/>
    <property type="match status" value="1"/>
</dbReference>
<dbReference type="InterPro" id="IPR003660">
    <property type="entry name" value="HAMP_dom"/>
</dbReference>
<name>A0A8J4DPU9_9ACTN</name>
<sequence>MSKRRNWLADLTVRSKISIAVGVTVLSTLAVAGAGFTQTGNLNTAITTINERNVAGLSQITGIRQAFGEVVLYGMQSRVADEQSRPPLIAKLNTAIGNTDELFKTYAGREVEDAEWQGLVQNFDAFWTMFKEAAKTLESADPASVGYTSAAGDYTPSLARVDWATADLTEYENNAAGLMATAAQATVDRARWTIGTVLLVGMVLALVLTQAAARAIVRPLGEVQRVMEAVAGGDLTRRARVRSRDELGKMAAAVNRAADEMRSAMHTLADNAVTLSSSADELTRTSDQIAAVATSVSQRAQTVTSAAGQVSQNVQTVAAGATEMGSSIQEIARSTRDGSDVAEQAVTAAQTTNDIMSKLNTSSNEIGTIVKVISAIAEQTNLLALNATIEAARAGDAGRGFAVVAGEVKDLSQETARATEDITRQVETIQTDSRAALAAIATITEIIGRIDESQTTIAVALEEQTATTKEMSRSIEFASDGSGEIASSISAVADGAQQTMIGAEANQLAANDLARMSADLMQVVARFRLDDPDGADAAAR</sequence>
<dbReference type="InterPro" id="IPR004089">
    <property type="entry name" value="MCPsignal_dom"/>
</dbReference>
<keyword evidence="3 5" id="KW-0807">Transducer</keyword>
<dbReference type="CDD" id="cd06225">
    <property type="entry name" value="HAMP"/>
    <property type="match status" value="1"/>
</dbReference>
<protein>
    <recommendedName>
        <fullName evidence="10">Methyl-accepting chemotaxis protein</fullName>
    </recommendedName>
</protein>
<dbReference type="PANTHER" id="PTHR32089:SF112">
    <property type="entry name" value="LYSOZYME-LIKE PROTEIN-RELATED"/>
    <property type="match status" value="1"/>
</dbReference>
<proteinExistence type="inferred from homology"/>
<dbReference type="AlphaFoldDB" id="A0A8J4DPU9"/>
<evidence type="ECO:0000256" key="3">
    <source>
        <dbReference type="ARBA" id="ARBA00023224"/>
    </source>
</evidence>
<dbReference type="GO" id="GO:0016020">
    <property type="term" value="C:membrane"/>
    <property type="evidence" value="ECO:0007669"/>
    <property type="project" value="InterPro"/>
</dbReference>
<evidence type="ECO:0000256" key="2">
    <source>
        <dbReference type="ARBA" id="ARBA00022989"/>
    </source>
</evidence>
<dbReference type="SUPFAM" id="SSF58104">
    <property type="entry name" value="Methyl-accepting chemotaxis protein (MCP) signaling domain"/>
    <property type="match status" value="1"/>
</dbReference>
<evidence type="ECO:0000259" key="7">
    <source>
        <dbReference type="PROSITE" id="PS50885"/>
    </source>
</evidence>
<dbReference type="GO" id="GO:0007165">
    <property type="term" value="P:signal transduction"/>
    <property type="evidence" value="ECO:0007669"/>
    <property type="project" value="UniProtKB-KW"/>
</dbReference>
<dbReference type="Gene3D" id="1.10.287.950">
    <property type="entry name" value="Methyl-accepting chemotaxis protein"/>
    <property type="match status" value="1"/>
</dbReference>
<evidence type="ECO:0008006" key="10">
    <source>
        <dbReference type="Google" id="ProtNLM"/>
    </source>
</evidence>
<dbReference type="GO" id="GO:0006935">
    <property type="term" value="P:chemotaxis"/>
    <property type="evidence" value="ECO:0007669"/>
    <property type="project" value="InterPro"/>
</dbReference>
<comment type="caution">
    <text evidence="8">The sequence shown here is derived from an EMBL/GenBank/DDBJ whole genome shotgun (WGS) entry which is preliminary data.</text>
</comment>
<dbReference type="PROSITE" id="PS50885">
    <property type="entry name" value="HAMP"/>
    <property type="match status" value="1"/>
</dbReference>
<organism evidence="8 9">
    <name type="scientific">Virgisporangium aliadipatigenens</name>
    <dbReference type="NCBI Taxonomy" id="741659"/>
    <lineage>
        <taxon>Bacteria</taxon>
        <taxon>Bacillati</taxon>
        <taxon>Actinomycetota</taxon>
        <taxon>Actinomycetes</taxon>
        <taxon>Micromonosporales</taxon>
        <taxon>Micromonosporaceae</taxon>
        <taxon>Virgisporangium</taxon>
    </lineage>
</organism>
<dbReference type="EMBL" id="BOPF01000007">
    <property type="protein sequence ID" value="GIJ45296.1"/>
    <property type="molecule type" value="Genomic_DNA"/>
</dbReference>
<feature type="domain" description="Methyl-accepting transducer" evidence="6">
    <location>
        <begin position="271"/>
        <end position="514"/>
    </location>
</feature>
<evidence type="ECO:0000259" key="6">
    <source>
        <dbReference type="PROSITE" id="PS50111"/>
    </source>
</evidence>
<dbReference type="InterPro" id="IPR004090">
    <property type="entry name" value="Chemotax_Me-accpt_rcpt"/>
</dbReference>
<reference evidence="8" key="1">
    <citation type="submission" date="2021-01" db="EMBL/GenBank/DDBJ databases">
        <title>Whole genome shotgun sequence of Virgisporangium aliadipatigenens NBRC 105644.</title>
        <authorList>
            <person name="Komaki H."/>
            <person name="Tamura T."/>
        </authorList>
    </citation>
    <scope>NUCLEOTIDE SEQUENCE</scope>
    <source>
        <strain evidence="8">NBRC 105644</strain>
    </source>
</reference>
<dbReference type="GO" id="GO:0004888">
    <property type="term" value="F:transmembrane signaling receptor activity"/>
    <property type="evidence" value="ECO:0007669"/>
    <property type="project" value="InterPro"/>
</dbReference>
<dbReference type="InterPro" id="IPR024478">
    <property type="entry name" value="HlyB_4HB_MCP"/>
</dbReference>
<keyword evidence="9" id="KW-1185">Reference proteome</keyword>
<dbReference type="Pfam" id="PF12729">
    <property type="entry name" value="4HB_MCP_1"/>
    <property type="match status" value="1"/>
</dbReference>
<evidence type="ECO:0000313" key="9">
    <source>
        <dbReference type="Proteomes" id="UP000619260"/>
    </source>
</evidence>
<evidence type="ECO:0000256" key="1">
    <source>
        <dbReference type="ARBA" id="ARBA00022692"/>
    </source>
</evidence>
<dbReference type="RefSeq" id="WP_203898859.1">
    <property type="nucleotide sequence ID" value="NZ_BOPF01000007.1"/>
</dbReference>
<evidence type="ECO:0000256" key="4">
    <source>
        <dbReference type="ARBA" id="ARBA00029447"/>
    </source>
</evidence>